<keyword evidence="1" id="KW-0175">Coiled coil</keyword>
<feature type="domain" description="Bacterial mobilisation" evidence="3">
    <location>
        <begin position="109"/>
        <end position="150"/>
    </location>
</feature>
<dbReference type="EMBL" id="NGAF01000036">
    <property type="protein sequence ID" value="OXR40264.1"/>
    <property type="molecule type" value="Genomic_DNA"/>
</dbReference>
<feature type="coiled-coil region" evidence="1">
    <location>
        <begin position="140"/>
        <end position="167"/>
    </location>
</feature>
<dbReference type="InterPro" id="IPR008687">
    <property type="entry name" value="MobC"/>
</dbReference>
<evidence type="ECO:0000259" key="3">
    <source>
        <dbReference type="Pfam" id="PF05713"/>
    </source>
</evidence>
<evidence type="ECO:0000313" key="5">
    <source>
        <dbReference type="Proteomes" id="UP000215506"/>
    </source>
</evidence>
<dbReference type="Pfam" id="PF05713">
    <property type="entry name" value="MobC"/>
    <property type="match status" value="1"/>
</dbReference>
<evidence type="ECO:0000256" key="1">
    <source>
        <dbReference type="SAM" id="Coils"/>
    </source>
</evidence>
<evidence type="ECO:0000256" key="2">
    <source>
        <dbReference type="SAM" id="MobiDB-lite"/>
    </source>
</evidence>
<evidence type="ECO:0000313" key="4">
    <source>
        <dbReference type="EMBL" id="OXR40264.1"/>
    </source>
</evidence>
<reference evidence="4 5" key="1">
    <citation type="submission" date="2017-07" db="EMBL/GenBank/DDBJ databases">
        <title>First draft Genome Sequence of Nocardia cerradoensis isolated from human infection.</title>
        <authorList>
            <person name="Carrasco G."/>
        </authorList>
    </citation>
    <scope>NUCLEOTIDE SEQUENCE [LARGE SCALE GENOMIC DNA]</scope>
    <source>
        <strain evidence="4 5">CNM20130759</strain>
    </source>
</reference>
<proteinExistence type="predicted"/>
<feature type="region of interest" description="Disordered" evidence="2">
    <location>
        <begin position="1"/>
        <end position="28"/>
    </location>
</feature>
<dbReference type="AlphaFoldDB" id="A0A231GUG0"/>
<protein>
    <recommendedName>
        <fullName evidence="3">Bacterial mobilisation domain-containing protein</fullName>
    </recommendedName>
</protein>
<name>A0A231GUG0_9NOCA</name>
<keyword evidence="5" id="KW-1185">Reference proteome</keyword>
<comment type="caution">
    <text evidence="4">The sequence shown here is derived from an EMBL/GenBank/DDBJ whole genome shotgun (WGS) entry which is preliminary data.</text>
</comment>
<sequence length="167" mass="18375">MVAEQESVGRRRRSQEISRERARRRRPNIVGPKRSVMVMVSESEYATLKAAADEAGATVPWYLVESALNPPAATAKPGRKAGPWLAWPKRKALADTIVSLSGLLAEIVLRDLSHVGANLNQLTRAANIDGVVGEELGDVIEELADTVAEIRDRAERLEKMAKEVVRR</sequence>
<accession>A0A231GUG0</accession>
<organism evidence="4 5">
    <name type="scientific">Nocardia cerradoensis</name>
    <dbReference type="NCBI Taxonomy" id="85688"/>
    <lineage>
        <taxon>Bacteria</taxon>
        <taxon>Bacillati</taxon>
        <taxon>Actinomycetota</taxon>
        <taxon>Actinomycetes</taxon>
        <taxon>Mycobacteriales</taxon>
        <taxon>Nocardiaceae</taxon>
        <taxon>Nocardia</taxon>
    </lineage>
</organism>
<gene>
    <name evidence="4" type="ORF">B7C42_07689</name>
</gene>
<dbReference type="Proteomes" id="UP000215506">
    <property type="component" value="Unassembled WGS sequence"/>
</dbReference>